<accession>A0ABW0YB55</accession>
<evidence type="ECO:0000313" key="6">
    <source>
        <dbReference type="EMBL" id="MFC5705798.1"/>
    </source>
</evidence>
<comment type="caution">
    <text evidence="6">The sequence shown here is derived from an EMBL/GenBank/DDBJ whole genome shotgun (WGS) entry which is preliminary data.</text>
</comment>
<organism evidence="6 7">
    <name type="scientific">Aeromonas eucrenophila</name>
    <dbReference type="NCBI Taxonomy" id="649"/>
    <lineage>
        <taxon>Bacteria</taxon>
        <taxon>Pseudomonadati</taxon>
        <taxon>Pseudomonadota</taxon>
        <taxon>Gammaproteobacteria</taxon>
        <taxon>Aeromonadales</taxon>
        <taxon>Aeromonadaceae</taxon>
        <taxon>Aeromonas</taxon>
    </lineage>
</organism>
<dbReference type="PRINTS" id="PR00183">
    <property type="entry name" value="ECOLIPORIN"/>
</dbReference>
<comment type="similarity">
    <text evidence="2">Belongs to the Gram-negative porin family.</text>
</comment>
<dbReference type="Gene3D" id="2.40.160.10">
    <property type="entry name" value="Porin"/>
    <property type="match status" value="1"/>
</dbReference>
<dbReference type="PANTHER" id="PTHR34501">
    <property type="entry name" value="PROTEIN YDDL-RELATED"/>
    <property type="match status" value="1"/>
</dbReference>
<dbReference type="InterPro" id="IPR023614">
    <property type="entry name" value="Porin_dom_sf"/>
</dbReference>
<evidence type="ECO:0000256" key="1">
    <source>
        <dbReference type="ARBA" id="ARBA00004571"/>
    </source>
</evidence>
<proteinExistence type="inferred from homology"/>
<dbReference type="Proteomes" id="UP001596132">
    <property type="component" value="Unassembled WGS sequence"/>
</dbReference>
<keyword evidence="4" id="KW-0472">Membrane</keyword>
<name>A0ABW0YB55_9GAMM</name>
<evidence type="ECO:0000256" key="5">
    <source>
        <dbReference type="SAM" id="SignalP"/>
    </source>
</evidence>
<evidence type="ECO:0000256" key="3">
    <source>
        <dbReference type="ARBA" id="ARBA00022729"/>
    </source>
</evidence>
<evidence type="ECO:0000256" key="2">
    <source>
        <dbReference type="ARBA" id="ARBA00007539"/>
    </source>
</evidence>
<dbReference type="PANTHER" id="PTHR34501:SF2">
    <property type="entry name" value="OUTER MEMBRANE PORIN F-RELATED"/>
    <property type="match status" value="1"/>
</dbReference>
<feature type="signal peptide" evidence="5">
    <location>
        <begin position="1"/>
        <end position="21"/>
    </location>
</feature>
<evidence type="ECO:0000313" key="7">
    <source>
        <dbReference type="Proteomes" id="UP001596132"/>
    </source>
</evidence>
<keyword evidence="3 5" id="KW-0732">Signal</keyword>
<dbReference type="EMBL" id="JBHSPP010000006">
    <property type="protein sequence ID" value="MFC5705798.1"/>
    <property type="molecule type" value="Genomic_DNA"/>
</dbReference>
<sequence>MKKTALTMAISSLLLAGAAQASTVYNQDGTKLDIGGRVQGMYYGSDNDAENGDQSYLRLRIGGETRINNETVANGFVEYNVPTNGSDTELRYAYVGVKNDRFGAFSYGRQDGLIAKAVNDYTDVLPEWGGDGLGKGTEVFGTGRTNGLAQYIYTFDGLVLGAQFTGENEAQNGDDVRINGIDTGYQSSWMKGSAEGYALSANYNFDMGISLGLAYNQAGKTADQEANSVFGGSDDAKLTAVGIKYAANNLYAAASYAYGEDHVYVNKSGINGYAAESNGYEAVVQYTWGQWKPSLAYNRLDVKDSDHNIDDTLTEYVSIGAWYNINENFDVYVDYKANLLSGGNSDGYNEFGQNTDDVVGVAMQYHF</sequence>
<dbReference type="InterPro" id="IPR001702">
    <property type="entry name" value="Porin_Gram-ve"/>
</dbReference>
<reference evidence="7" key="1">
    <citation type="journal article" date="2019" name="Int. J. Syst. Evol. Microbiol.">
        <title>The Global Catalogue of Microorganisms (GCM) 10K type strain sequencing project: providing services to taxonomists for standard genome sequencing and annotation.</title>
        <authorList>
            <consortium name="The Broad Institute Genomics Platform"/>
            <consortium name="The Broad Institute Genome Sequencing Center for Infectious Disease"/>
            <person name="Wu L."/>
            <person name="Ma J."/>
        </authorList>
    </citation>
    <scope>NUCLEOTIDE SEQUENCE [LARGE SCALE GENOMIC DNA]</scope>
    <source>
        <strain evidence="7">KCTC 15012</strain>
    </source>
</reference>
<dbReference type="InterPro" id="IPR050298">
    <property type="entry name" value="Gram-neg_bact_OMP"/>
</dbReference>
<dbReference type="RefSeq" id="WP_042644337.1">
    <property type="nucleotide sequence ID" value="NZ_CDDF01000017.1"/>
</dbReference>
<feature type="chain" id="PRO_5046321390" evidence="5">
    <location>
        <begin position="22"/>
        <end position="367"/>
    </location>
</feature>
<dbReference type="InterPro" id="IPR001897">
    <property type="entry name" value="Porin_gammaproteobac"/>
</dbReference>
<dbReference type="Pfam" id="PF00267">
    <property type="entry name" value="Porin_1"/>
    <property type="match status" value="1"/>
</dbReference>
<dbReference type="CDD" id="cd00342">
    <property type="entry name" value="gram_neg_porins"/>
    <property type="match status" value="1"/>
</dbReference>
<comment type="subcellular location">
    <subcellularLocation>
        <location evidence="1">Cell outer membrane</location>
        <topology evidence="1">Multi-pass membrane protein</topology>
    </subcellularLocation>
</comment>
<keyword evidence="7" id="KW-1185">Reference proteome</keyword>
<gene>
    <name evidence="6" type="ORF">ACFPVW_06930</name>
</gene>
<protein>
    <submittedName>
        <fullName evidence="6">Porin</fullName>
    </submittedName>
</protein>
<evidence type="ECO:0000256" key="4">
    <source>
        <dbReference type="ARBA" id="ARBA00023136"/>
    </source>
</evidence>
<dbReference type="InterPro" id="IPR033900">
    <property type="entry name" value="Gram_neg_porin_domain"/>
</dbReference>
<dbReference type="SUPFAM" id="SSF56935">
    <property type="entry name" value="Porins"/>
    <property type="match status" value="1"/>
</dbReference>